<keyword evidence="1" id="KW-1133">Transmembrane helix</keyword>
<sequence length="130" mass="13919">MEQPLDDQQLRRLSGIIAWRLTLAAAVLGAVGGAFLYFRLGFGMIPMTLALLMLPLIVVLVLAWVLRVPANRIPRPMTWVGGLGAVVGVAWLIISPGHIPAIVIFALGVWLFVVGLIAAVAVGTIRTKET</sequence>
<dbReference type="RefSeq" id="WP_047253863.1">
    <property type="nucleotide sequence ID" value="NZ_CP011545.1"/>
</dbReference>
<evidence type="ECO:0000313" key="3">
    <source>
        <dbReference type="Proteomes" id="UP000035540"/>
    </source>
</evidence>
<keyword evidence="3" id="KW-1185">Reference proteome</keyword>
<gene>
    <name evidence="2" type="ORF">CTEST_11740</name>
</gene>
<evidence type="ECO:0000313" key="2">
    <source>
        <dbReference type="EMBL" id="AKK09755.1"/>
    </source>
</evidence>
<evidence type="ECO:0000256" key="1">
    <source>
        <dbReference type="SAM" id="Phobius"/>
    </source>
</evidence>
<dbReference type="EMBL" id="CP011545">
    <property type="protein sequence ID" value="AKK09755.1"/>
    <property type="molecule type" value="Genomic_DNA"/>
</dbReference>
<dbReference type="KEGG" id="cted:CTEST_11740"/>
<keyword evidence="1" id="KW-0812">Transmembrane</keyword>
<dbReference type="AlphaFoldDB" id="A0A0G3HAI3"/>
<dbReference type="OrthoDB" id="4427506at2"/>
<feature type="transmembrane region" description="Helical" evidence="1">
    <location>
        <begin position="21"/>
        <end position="38"/>
    </location>
</feature>
<feature type="transmembrane region" description="Helical" evidence="1">
    <location>
        <begin position="77"/>
        <end position="94"/>
    </location>
</feature>
<protein>
    <submittedName>
        <fullName evidence="2">Uncharacterized protein</fullName>
    </submittedName>
</protein>
<keyword evidence="1" id="KW-0472">Membrane</keyword>
<accession>A0A0G3HAI3</accession>
<feature type="transmembrane region" description="Helical" evidence="1">
    <location>
        <begin position="44"/>
        <end position="65"/>
    </location>
</feature>
<dbReference type="Proteomes" id="UP000035540">
    <property type="component" value="Chromosome"/>
</dbReference>
<dbReference type="PATRIC" id="fig|136857.5.peg.2318"/>
<dbReference type="STRING" id="136857.CTEST_11740"/>
<organism evidence="2 3">
    <name type="scientific">Corynebacterium testudinoris</name>
    <dbReference type="NCBI Taxonomy" id="136857"/>
    <lineage>
        <taxon>Bacteria</taxon>
        <taxon>Bacillati</taxon>
        <taxon>Actinomycetota</taxon>
        <taxon>Actinomycetes</taxon>
        <taxon>Mycobacteriales</taxon>
        <taxon>Corynebacteriaceae</taxon>
        <taxon>Corynebacterium</taxon>
    </lineage>
</organism>
<name>A0A0G3HAI3_9CORY</name>
<proteinExistence type="predicted"/>
<reference evidence="2 3" key="1">
    <citation type="journal article" date="2015" name="Genome Announc.">
        <title>Complete Genome Sequence of the Type Strain Corynebacterium testudinoris DSM 44614, Recovered from Necrotic Lesions in the Mouth of a Tortoise.</title>
        <authorList>
            <person name="Ruckert C."/>
            <person name="Kriete M."/>
            <person name="Jaenicke S."/>
            <person name="Winkler A."/>
            <person name="Tauch A."/>
        </authorList>
    </citation>
    <scope>NUCLEOTIDE SEQUENCE [LARGE SCALE GENOMIC DNA]</scope>
    <source>
        <strain evidence="2 3">DSM 44614</strain>
    </source>
</reference>
<feature type="transmembrane region" description="Helical" evidence="1">
    <location>
        <begin position="100"/>
        <end position="125"/>
    </location>
</feature>
<reference evidence="3" key="2">
    <citation type="submission" date="2015-05" db="EMBL/GenBank/DDBJ databases">
        <title>Complete genome sequence of Corynebacterium testudinoris DSM 44614, recovered from necrotic lesions in the mouth of a tortoise.</title>
        <authorList>
            <person name="Ruckert C."/>
            <person name="Albersmeier A."/>
            <person name="Winkler A."/>
            <person name="Tauch A."/>
        </authorList>
    </citation>
    <scope>NUCLEOTIDE SEQUENCE [LARGE SCALE GENOMIC DNA]</scope>
    <source>
        <strain evidence="3">DSM 44614</strain>
    </source>
</reference>